<dbReference type="Pfam" id="PF01436">
    <property type="entry name" value="NHL"/>
    <property type="match status" value="3"/>
</dbReference>
<evidence type="ECO:0000256" key="1">
    <source>
        <dbReference type="ARBA" id="ARBA00022737"/>
    </source>
</evidence>
<organism evidence="4">
    <name type="scientific">Oikopleura dioica</name>
    <name type="common">Tunicate</name>
    <dbReference type="NCBI Taxonomy" id="34765"/>
    <lineage>
        <taxon>Eukaryota</taxon>
        <taxon>Metazoa</taxon>
        <taxon>Chordata</taxon>
        <taxon>Tunicata</taxon>
        <taxon>Appendicularia</taxon>
        <taxon>Copelata</taxon>
        <taxon>Oikopleuridae</taxon>
        <taxon>Oikopleura</taxon>
    </lineage>
</organism>
<feature type="compositionally biased region" description="Acidic residues" evidence="3">
    <location>
        <begin position="317"/>
        <end position="338"/>
    </location>
</feature>
<gene>
    <name evidence="4" type="ORF">GSOID_T00015605001</name>
</gene>
<dbReference type="GO" id="GO:0061630">
    <property type="term" value="F:ubiquitin protein ligase activity"/>
    <property type="evidence" value="ECO:0007669"/>
    <property type="project" value="TreeGrafter"/>
</dbReference>
<dbReference type="InterPro" id="IPR011042">
    <property type="entry name" value="6-blade_b-propeller_TolB-like"/>
</dbReference>
<accession>E4XN51</accession>
<evidence type="ECO:0000313" key="5">
    <source>
        <dbReference type="Proteomes" id="UP000001307"/>
    </source>
</evidence>
<feature type="region of interest" description="Disordered" evidence="3">
    <location>
        <begin position="311"/>
        <end position="347"/>
    </location>
</feature>
<dbReference type="AlphaFoldDB" id="E4XN51"/>
<dbReference type="EMBL" id="FN653081">
    <property type="protein sequence ID" value="CBY25106.1"/>
    <property type="molecule type" value="Genomic_DNA"/>
</dbReference>
<evidence type="ECO:0000313" key="4">
    <source>
        <dbReference type="EMBL" id="CBY25106.1"/>
    </source>
</evidence>
<dbReference type="Gene3D" id="2.120.10.30">
    <property type="entry name" value="TolB, C-terminal domain"/>
    <property type="match status" value="1"/>
</dbReference>
<dbReference type="GO" id="GO:0043161">
    <property type="term" value="P:proteasome-mediated ubiquitin-dependent protein catabolic process"/>
    <property type="evidence" value="ECO:0007669"/>
    <property type="project" value="TreeGrafter"/>
</dbReference>
<feature type="repeat" description="NHL" evidence="2">
    <location>
        <begin position="95"/>
        <end position="136"/>
    </location>
</feature>
<sequence>MFVDDVPDTHPFKVKIYPEVHEIKTYPCLNSDGKLFVKVDIKLLEVGEYSVQVILDWYGIIKKPFTIVANGFDETLLSFINENSPEKEAPVKPDIISGHGHGDEEINRAWGVCALPDGLFAVGDRGNNQVKVFGTSGQRVIDIYPRNTVLPSGERGQFNKPCGVAFTNTPESAVVVADKDNHRIAILLWDAKNRKLKYDRAFGREGKKIGHLNYPWDVAVNMRGEIAVSDSRNWRVQLFSFCGDFIASFGFGNEPDDLKASCFTPTKPLNYPRGVVFDKIGNLLVTDFNMHSVTIINANFNQSMKFGRCIKSTSEREESDESVDSTLDSSDEEENDEIIMERNGSHK</sequence>
<dbReference type="PROSITE" id="PS51125">
    <property type="entry name" value="NHL"/>
    <property type="match status" value="3"/>
</dbReference>
<proteinExistence type="predicted"/>
<dbReference type="GO" id="GO:0000209">
    <property type="term" value="P:protein polyubiquitination"/>
    <property type="evidence" value="ECO:0007669"/>
    <property type="project" value="TreeGrafter"/>
</dbReference>
<dbReference type="InterPro" id="IPR050952">
    <property type="entry name" value="TRIM-NHL_E3_ligases"/>
</dbReference>
<evidence type="ECO:0000256" key="3">
    <source>
        <dbReference type="SAM" id="MobiDB-lite"/>
    </source>
</evidence>
<reference evidence="4" key="1">
    <citation type="journal article" date="2010" name="Science">
        <title>Plasticity of animal genome architecture unmasked by rapid evolution of a pelagic tunicate.</title>
        <authorList>
            <person name="Denoeud F."/>
            <person name="Henriet S."/>
            <person name="Mungpakdee S."/>
            <person name="Aury J.M."/>
            <person name="Da Silva C."/>
            <person name="Brinkmann H."/>
            <person name="Mikhaleva J."/>
            <person name="Olsen L.C."/>
            <person name="Jubin C."/>
            <person name="Canestro C."/>
            <person name="Bouquet J.M."/>
            <person name="Danks G."/>
            <person name="Poulain J."/>
            <person name="Campsteijn C."/>
            <person name="Adamski M."/>
            <person name="Cross I."/>
            <person name="Yadetie F."/>
            <person name="Muffato M."/>
            <person name="Louis A."/>
            <person name="Butcher S."/>
            <person name="Tsagkogeorga G."/>
            <person name="Konrad A."/>
            <person name="Singh S."/>
            <person name="Jensen M.F."/>
            <person name="Cong E.H."/>
            <person name="Eikeseth-Otteraa H."/>
            <person name="Noel B."/>
            <person name="Anthouard V."/>
            <person name="Porcel B.M."/>
            <person name="Kachouri-Lafond R."/>
            <person name="Nishino A."/>
            <person name="Ugolini M."/>
            <person name="Chourrout P."/>
            <person name="Nishida H."/>
            <person name="Aasland R."/>
            <person name="Huzurbazar S."/>
            <person name="Westhof E."/>
            <person name="Delsuc F."/>
            <person name="Lehrach H."/>
            <person name="Reinhardt R."/>
            <person name="Weissenbach J."/>
            <person name="Roy S.W."/>
            <person name="Artiguenave F."/>
            <person name="Postlethwait J.H."/>
            <person name="Manak J.R."/>
            <person name="Thompson E.M."/>
            <person name="Jaillon O."/>
            <person name="Du Pasquier L."/>
            <person name="Boudinot P."/>
            <person name="Liberles D.A."/>
            <person name="Volff J.N."/>
            <person name="Philippe H."/>
            <person name="Lenhard B."/>
            <person name="Roest Crollius H."/>
            <person name="Wincker P."/>
            <person name="Chourrout D."/>
        </authorList>
    </citation>
    <scope>NUCLEOTIDE SEQUENCE [LARGE SCALE GENOMIC DNA]</scope>
</reference>
<dbReference type="InterPro" id="IPR001258">
    <property type="entry name" value="NHL_repeat"/>
</dbReference>
<dbReference type="SUPFAM" id="SSF101898">
    <property type="entry name" value="NHL repeat"/>
    <property type="match status" value="1"/>
</dbReference>
<dbReference type="PANTHER" id="PTHR24104:SF48">
    <property type="entry name" value="PROTEIN WECH"/>
    <property type="match status" value="1"/>
</dbReference>
<protein>
    <submittedName>
        <fullName evidence="4">Uncharacterized protein</fullName>
    </submittedName>
</protein>
<dbReference type="Proteomes" id="UP000001307">
    <property type="component" value="Unassembled WGS sequence"/>
</dbReference>
<evidence type="ECO:0000256" key="2">
    <source>
        <dbReference type="PROSITE-ProRule" id="PRU00504"/>
    </source>
</evidence>
<dbReference type="OrthoDB" id="10059137at2759"/>
<feature type="repeat" description="NHL" evidence="2">
    <location>
        <begin position="202"/>
        <end position="242"/>
    </location>
</feature>
<name>E4XN51_OIKDI</name>
<keyword evidence="5" id="KW-1185">Reference proteome</keyword>
<dbReference type="InParanoid" id="E4XN51"/>
<keyword evidence="1" id="KW-0677">Repeat</keyword>
<dbReference type="PANTHER" id="PTHR24104">
    <property type="entry name" value="E3 UBIQUITIN-PROTEIN LIGASE NHLRC1-RELATED"/>
    <property type="match status" value="1"/>
</dbReference>
<feature type="repeat" description="NHL" evidence="2">
    <location>
        <begin position="267"/>
        <end position="299"/>
    </location>
</feature>